<keyword evidence="6" id="KW-1185">Reference proteome</keyword>
<keyword evidence="2" id="KW-0479">Metal-binding</keyword>
<evidence type="ECO:0000313" key="7">
    <source>
        <dbReference type="WBParaSite" id="PSAMB.scaffold865size39990.g9240.t1"/>
    </source>
</evidence>
<dbReference type="InterPro" id="IPR052035">
    <property type="entry name" value="ZnF_BED_domain_contain"/>
</dbReference>
<dbReference type="GO" id="GO:0008270">
    <property type="term" value="F:zinc ion binding"/>
    <property type="evidence" value="ECO:0007669"/>
    <property type="project" value="UniProtKB-KW"/>
</dbReference>
<evidence type="ECO:0000256" key="2">
    <source>
        <dbReference type="ARBA" id="ARBA00022723"/>
    </source>
</evidence>
<dbReference type="WBParaSite" id="PSAMB.scaffold865size39990.g9240.t1">
    <property type="protein sequence ID" value="PSAMB.scaffold865size39990.g9240.t1"/>
    <property type="gene ID" value="PSAMB.scaffold865size39990.g9240"/>
</dbReference>
<dbReference type="Proteomes" id="UP000887566">
    <property type="component" value="Unplaced"/>
</dbReference>
<dbReference type="PANTHER" id="PTHR46481:SF10">
    <property type="entry name" value="ZINC FINGER BED DOMAIN-CONTAINING PROTEIN 39"/>
    <property type="match status" value="1"/>
</dbReference>
<evidence type="ECO:0000313" key="6">
    <source>
        <dbReference type="Proteomes" id="UP000887566"/>
    </source>
</evidence>
<proteinExistence type="predicted"/>
<comment type="subcellular location">
    <subcellularLocation>
        <location evidence="1">Nucleus</location>
    </subcellularLocation>
</comment>
<reference evidence="7" key="1">
    <citation type="submission" date="2022-11" db="UniProtKB">
        <authorList>
            <consortium name="WormBaseParasite"/>
        </authorList>
    </citation>
    <scope>IDENTIFICATION</scope>
</reference>
<protein>
    <submittedName>
        <fullName evidence="7">BED-type domain-containing protein</fullName>
    </submittedName>
</protein>
<evidence type="ECO:0000256" key="1">
    <source>
        <dbReference type="ARBA" id="ARBA00004123"/>
    </source>
</evidence>
<organism evidence="6 7">
    <name type="scientific">Plectus sambesii</name>
    <dbReference type="NCBI Taxonomy" id="2011161"/>
    <lineage>
        <taxon>Eukaryota</taxon>
        <taxon>Metazoa</taxon>
        <taxon>Ecdysozoa</taxon>
        <taxon>Nematoda</taxon>
        <taxon>Chromadorea</taxon>
        <taxon>Plectida</taxon>
        <taxon>Plectina</taxon>
        <taxon>Plectoidea</taxon>
        <taxon>Plectidae</taxon>
        <taxon>Plectus</taxon>
    </lineage>
</organism>
<keyword evidence="4" id="KW-0862">Zinc</keyword>
<name>A0A914XJC4_9BILA</name>
<evidence type="ECO:0000256" key="3">
    <source>
        <dbReference type="ARBA" id="ARBA00022771"/>
    </source>
</evidence>
<sequence>MSFCNKCNYSNRGRNTTTLQNHLRRTHEVEYTNFPTAIRQGREEEADDSGYMATRTLTAGLENKINDLVVRFFALPNISLNAVESAEFKRLMAAASPDYNVKSRRTVTSRIIHLATTAHHDLKARLQAAKSFSVGIDIWTAPGMSKSYIAMTAHFYDEQYERLC</sequence>
<keyword evidence="5" id="KW-0539">Nucleus</keyword>
<evidence type="ECO:0000256" key="5">
    <source>
        <dbReference type="ARBA" id="ARBA00023242"/>
    </source>
</evidence>
<dbReference type="GO" id="GO:0005634">
    <property type="term" value="C:nucleus"/>
    <property type="evidence" value="ECO:0007669"/>
    <property type="project" value="UniProtKB-SubCell"/>
</dbReference>
<dbReference type="PANTHER" id="PTHR46481">
    <property type="entry name" value="ZINC FINGER BED DOMAIN-CONTAINING PROTEIN 4"/>
    <property type="match status" value="1"/>
</dbReference>
<dbReference type="AlphaFoldDB" id="A0A914XJC4"/>
<evidence type="ECO:0000256" key="4">
    <source>
        <dbReference type="ARBA" id="ARBA00022833"/>
    </source>
</evidence>
<keyword evidence="3" id="KW-0863">Zinc-finger</keyword>
<accession>A0A914XJC4</accession>